<feature type="domain" description="Ice-binding protein C-terminal" evidence="1">
    <location>
        <begin position="168"/>
        <end position="191"/>
    </location>
</feature>
<evidence type="ECO:0000313" key="2">
    <source>
        <dbReference type="EMBL" id="EIG52847.1"/>
    </source>
</evidence>
<dbReference type="AlphaFoldDB" id="I2PZ91"/>
<dbReference type="InterPro" id="IPR013424">
    <property type="entry name" value="Ice-binding_C"/>
</dbReference>
<dbReference type="Pfam" id="PF07589">
    <property type="entry name" value="PEP-CTERM"/>
    <property type="match status" value="1"/>
</dbReference>
<accession>I2PZ91</accession>
<reference evidence="2" key="1">
    <citation type="submission" date="2011-11" db="EMBL/GenBank/DDBJ databases">
        <title>Improved High-Quality Draft sequence of Desulfovibrio sp. U5L.</title>
        <authorList>
            <consortium name="US DOE Joint Genome Institute"/>
            <person name="Lucas S."/>
            <person name="Han J."/>
            <person name="Lapidus A."/>
            <person name="Cheng J.-F."/>
            <person name="Goodwin L."/>
            <person name="Pitluck S."/>
            <person name="Peters L."/>
            <person name="Ovchinnikova G."/>
            <person name="Held B."/>
            <person name="Detter J.C."/>
            <person name="Han C."/>
            <person name="Tapia R."/>
            <person name="Land M."/>
            <person name="Hauser L."/>
            <person name="Kyrpides N."/>
            <person name="Ivanova N."/>
            <person name="Pagani I."/>
            <person name="Gabster J."/>
            <person name="Walker C."/>
            <person name="Stolyar S."/>
            <person name="Stahl D."/>
            <person name="Arkin A."/>
            <person name="Dehal P."/>
            <person name="Hazen T."/>
            <person name="Woyke T."/>
        </authorList>
    </citation>
    <scope>NUCLEOTIDE SEQUENCE [LARGE SCALE GENOMIC DNA]</scope>
    <source>
        <strain evidence="2">U5L</strain>
    </source>
</reference>
<name>I2PZ91_9BACT</name>
<gene>
    <name evidence="2" type="ORF">DesU5LDRAFT_1147</name>
</gene>
<protein>
    <submittedName>
        <fullName evidence="2">PEP-CTERM putative exosortase interaction domain-containing protein</fullName>
    </submittedName>
</protein>
<dbReference type="HOGENOM" id="CLU_1388322_0_0_7"/>
<sequence length="196" mass="21213">MQSEKHILSTRSIFLQGVLVALFLFLAASAQASIVTYGMEFTDSTTGALGVGSFHWNTDTEMMTDLNWNFSGKTGAVLDNALAKIYQSWNPLATTYGELFYRFLTDPIDYLASQYNPLSIAVGLMPTDVTGDFGFIAFGAEQGSTKATYLFYNPDWSVASEGYASAAPTPEPATMLLLGSGLAGLLVGRRRMRTPA</sequence>
<dbReference type="NCBIfam" id="TIGR02595">
    <property type="entry name" value="PEP_CTERM"/>
    <property type="match status" value="1"/>
</dbReference>
<proteinExistence type="predicted"/>
<dbReference type="OrthoDB" id="9987408at2"/>
<evidence type="ECO:0000259" key="1">
    <source>
        <dbReference type="Pfam" id="PF07589"/>
    </source>
</evidence>
<dbReference type="EMBL" id="JH600068">
    <property type="protein sequence ID" value="EIG52847.1"/>
    <property type="molecule type" value="Genomic_DNA"/>
</dbReference>
<organism evidence="2">
    <name type="scientific">Desulfovibrio sp. U5L</name>
    <dbReference type="NCBI Taxonomy" id="596152"/>
    <lineage>
        <taxon>Bacteria</taxon>
        <taxon>Pseudomonadati</taxon>
        <taxon>Thermodesulfobacteriota</taxon>
        <taxon>Desulfovibrionia</taxon>
        <taxon>Desulfovibrionales</taxon>
        <taxon>Desulfovibrionaceae</taxon>
        <taxon>Desulfovibrio</taxon>
    </lineage>
</organism>